<sequence>MQFPTALPPSRIKPAKDAPPLRWGILGTGWIAAKFTESVKAHTQQVIAAIGSRSQDSADRFGREWGVDKTYGSYEALVQAPDLDIIYVATPHGLHHDHALLAIEAGKHVLVEKPMALNRAQAAEMLAAARRKGVFFAEALWTYFLPKFDVFQQVLDAGLIGEIKSVYTEYGEYLPRGHRIFNPGLAGGPLLDLGTYPVSLLTKLLGVPSRVVGVATPDPAGVNGHLAVAMINDRGAQGTMATTLYGFTPTNAAIVGTTGSIRFTTEFNLPGSFEVWSLDGSARLKYEEPRGAHFEGLYHQAASIARTIAEGGLESPCRPLDSSLDTMTTLDAIRKAVGIDFAGAGLTE</sequence>
<dbReference type="Pfam" id="PF01408">
    <property type="entry name" value="GFO_IDH_MocA"/>
    <property type="match status" value="1"/>
</dbReference>
<dbReference type="Pfam" id="PF22725">
    <property type="entry name" value="GFO_IDH_MocA_C3"/>
    <property type="match status" value="1"/>
</dbReference>
<evidence type="ECO:0000313" key="6">
    <source>
        <dbReference type="Proteomes" id="UP000237717"/>
    </source>
</evidence>
<accession>A0A2L2LL59</accession>
<dbReference type="InterPro" id="IPR050984">
    <property type="entry name" value="Gfo/Idh/MocA_domain"/>
</dbReference>
<keyword evidence="2" id="KW-0560">Oxidoreductase</keyword>
<dbReference type="PANTHER" id="PTHR22604">
    <property type="entry name" value="OXIDOREDUCTASES"/>
    <property type="match status" value="1"/>
</dbReference>
<proteinExistence type="inferred from homology"/>
<evidence type="ECO:0000259" key="4">
    <source>
        <dbReference type="Pfam" id="PF22725"/>
    </source>
</evidence>
<name>A0A2L2LL59_AGRTU</name>
<dbReference type="SUPFAM" id="SSF55347">
    <property type="entry name" value="Glyceraldehyde-3-phosphate dehydrogenase-like, C-terminal domain"/>
    <property type="match status" value="1"/>
</dbReference>
<comment type="similarity">
    <text evidence="1">Belongs to the Gfo/Idh/MocA family.</text>
</comment>
<dbReference type="GO" id="GO:0000166">
    <property type="term" value="F:nucleotide binding"/>
    <property type="evidence" value="ECO:0007669"/>
    <property type="project" value="InterPro"/>
</dbReference>
<dbReference type="Proteomes" id="UP000237717">
    <property type="component" value="Chromosome II"/>
</dbReference>
<dbReference type="InterPro" id="IPR055170">
    <property type="entry name" value="GFO_IDH_MocA-like_dom"/>
</dbReference>
<evidence type="ECO:0000256" key="1">
    <source>
        <dbReference type="ARBA" id="ARBA00010928"/>
    </source>
</evidence>
<gene>
    <name evidence="5" type="ORF">At1D1609_49970</name>
</gene>
<organism evidence="5 6">
    <name type="scientific">Agrobacterium tumefaciens</name>
    <dbReference type="NCBI Taxonomy" id="358"/>
    <lineage>
        <taxon>Bacteria</taxon>
        <taxon>Pseudomonadati</taxon>
        <taxon>Pseudomonadota</taxon>
        <taxon>Alphaproteobacteria</taxon>
        <taxon>Hyphomicrobiales</taxon>
        <taxon>Rhizobiaceae</taxon>
        <taxon>Rhizobium/Agrobacterium group</taxon>
        <taxon>Agrobacterium</taxon>
        <taxon>Agrobacterium tumefaciens complex</taxon>
    </lineage>
</organism>
<dbReference type="AlphaFoldDB" id="A0A2L2LL59"/>
<evidence type="ECO:0000259" key="3">
    <source>
        <dbReference type="Pfam" id="PF01408"/>
    </source>
</evidence>
<protein>
    <submittedName>
        <fullName evidence="5">Oxidoreductase</fullName>
    </submittedName>
</protein>
<dbReference type="Gene3D" id="3.40.50.720">
    <property type="entry name" value="NAD(P)-binding Rossmann-like Domain"/>
    <property type="match status" value="1"/>
</dbReference>
<dbReference type="RefSeq" id="WP_104680154.1">
    <property type="nucleotide sequence ID" value="NZ_CP026925.1"/>
</dbReference>
<dbReference type="PANTHER" id="PTHR22604:SF105">
    <property type="entry name" value="TRANS-1,2-DIHYDROBENZENE-1,2-DIOL DEHYDROGENASE"/>
    <property type="match status" value="1"/>
</dbReference>
<dbReference type="EMBL" id="CP026925">
    <property type="protein sequence ID" value="AVH45036.1"/>
    <property type="molecule type" value="Genomic_DNA"/>
</dbReference>
<dbReference type="InterPro" id="IPR036291">
    <property type="entry name" value="NAD(P)-bd_dom_sf"/>
</dbReference>
<dbReference type="Gene3D" id="3.30.360.10">
    <property type="entry name" value="Dihydrodipicolinate Reductase, domain 2"/>
    <property type="match status" value="1"/>
</dbReference>
<reference evidence="5 6" key="1">
    <citation type="submission" date="2018-02" db="EMBL/GenBank/DDBJ databases">
        <title>Complete genome sequence of Agrobacterium tumefaciens 1D1609.</title>
        <authorList>
            <person name="Cho S.-T."/>
            <person name="Haryono M."/>
            <person name="Chang H.-H."/>
            <person name="Santos M.N."/>
            <person name="Lai E.-M."/>
            <person name="Kuo C.-H."/>
        </authorList>
    </citation>
    <scope>NUCLEOTIDE SEQUENCE [LARGE SCALE GENOMIC DNA]</scope>
    <source>
        <strain evidence="5 6">1D1609</strain>
    </source>
</reference>
<dbReference type="SUPFAM" id="SSF51735">
    <property type="entry name" value="NAD(P)-binding Rossmann-fold domains"/>
    <property type="match status" value="1"/>
</dbReference>
<feature type="domain" description="Gfo/Idh/MocA-like oxidoreductase N-terminal" evidence="3">
    <location>
        <begin position="21"/>
        <end position="136"/>
    </location>
</feature>
<evidence type="ECO:0000313" key="5">
    <source>
        <dbReference type="EMBL" id="AVH45036.1"/>
    </source>
</evidence>
<dbReference type="InterPro" id="IPR000683">
    <property type="entry name" value="Gfo/Idh/MocA-like_OxRdtase_N"/>
</dbReference>
<feature type="domain" description="GFO/IDH/MocA-like oxidoreductase" evidence="4">
    <location>
        <begin position="152"/>
        <end position="262"/>
    </location>
</feature>
<dbReference type="GO" id="GO:0016491">
    <property type="term" value="F:oxidoreductase activity"/>
    <property type="evidence" value="ECO:0007669"/>
    <property type="project" value="UniProtKB-KW"/>
</dbReference>
<evidence type="ECO:0000256" key="2">
    <source>
        <dbReference type="ARBA" id="ARBA00023002"/>
    </source>
</evidence>